<evidence type="ECO:0000256" key="1">
    <source>
        <dbReference type="ARBA" id="ARBA00001933"/>
    </source>
</evidence>
<keyword evidence="3" id="KW-0663">Pyridoxal phosphate</keyword>
<keyword evidence="4" id="KW-0456">Lyase</keyword>
<proteinExistence type="inferred from homology"/>
<reference evidence="7 8" key="1">
    <citation type="submission" date="2011-09" db="EMBL/GenBank/DDBJ databases">
        <title>The draft genome of Treponema saccharophilum DSM 2985.</title>
        <authorList>
            <consortium name="US DOE Joint Genome Institute (JGI-PGF)"/>
            <person name="Lucas S."/>
            <person name="Copeland A."/>
            <person name="Lapidus A."/>
            <person name="Glavina del Rio T."/>
            <person name="Dalin E."/>
            <person name="Tice H."/>
            <person name="Bruce D."/>
            <person name="Goodwin L."/>
            <person name="Pitluck S."/>
            <person name="Peters L."/>
            <person name="Kyrpides N."/>
            <person name="Mavromatis K."/>
            <person name="Ivanova N."/>
            <person name="Markowitz V."/>
            <person name="Cheng J.-F."/>
            <person name="Hugenholtz P."/>
            <person name="Woyke T."/>
            <person name="Wu D."/>
            <person name="Gronow S."/>
            <person name="Wellnitz S."/>
            <person name="Brambilla E."/>
            <person name="Klenk H.-P."/>
            <person name="Eisen J.A."/>
        </authorList>
    </citation>
    <scope>NUCLEOTIDE SEQUENCE [LARGE SCALE GENOMIC DNA]</scope>
    <source>
        <strain evidence="7 8">DSM 2985</strain>
    </source>
</reference>
<dbReference type="InterPro" id="IPR015421">
    <property type="entry name" value="PyrdxlP-dep_Trfase_major"/>
</dbReference>
<dbReference type="Gene3D" id="3.90.1150.10">
    <property type="entry name" value="Aspartate Aminotransferase, domain 1"/>
    <property type="match status" value="1"/>
</dbReference>
<evidence type="ECO:0000256" key="4">
    <source>
        <dbReference type="ARBA" id="ARBA00023239"/>
    </source>
</evidence>
<dbReference type="CDD" id="cd00609">
    <property type="entry name" value="AAT_like"/>
    <property type="match status" value="1"/>
</dbReference>
<keyword evidence="7" id="KW-0808">Transferase</keyword>
<protein>
    <recommendedName>
        <fullName evidence="2">cysteine-S-conjugate beta-lyase</fullName>
        <ecNumber evidence="2">4.4.1.13</ecNumber>
    </recommendedName>
</protein>
<dbReference type="InterPro" id="IPR015422">
    <property type="entry name" value="PyrdxlP-dep_Trfase_small"/>
</dbReference>
<evidence type="ECO:0000256" key="5">
    <source>
        <dbReference type="ARBA" id="ARBA00037974"/>
    </source>
</evidence>
<organism evidence="7 8">
    <name type="scientific">Treponema saccharophilum DSM 2985</name>
    <dbReference type="NCBI Taxonomy" id="907348"/>
    <lineage>
        <taxon>Bacteria</taxon>
        <taxon>Pseudomonadati</taxon>
        <taxon>Spirochaetota</taxon>
        <taxon>Spirochaetia</taxon>
        <taxon>Spirochaetales</taxon>
        <taxon>Treponemataceae</taxon>
        <taxon>Treponema</taxon>
    </lineage>
</organism>
<dbReference type="eggNOG" id="COG1168">
    <property type="taxonomic scope" value="Bacteria"/>
</dbReference>
<dbReference type="OrthoDB" id="367386at2"/>
<gene>
    <name evidence="7" type="ORF">TresaDRAFT_1289</name>
</gene>
<dbReference type="NCBIfam" id="TIGR04350">
    <property type="entry name" value="C_S_lyase_PatB"/>
    <property type="match status" value="1"/>
</dbReference>
<dbReference type="Gene3D" id="3.40.640.10">
    <property type="entry name" value="Type I PLP-dependent aspartate aminotransferase-like (Major domain)"/>
    <property type="match status" value="1"/>
</dbReference>
<dbReference type="EC" id="4.4.1.13" evidence="2"/>
<dbReference type="PATRIC" id="fig|907348.3.peg.1939"/>
<evidence type="ECO:0000256" key="3">
    <source>
        <dbReference type="ARBA" id="ARBA00022898"/>
    </source>
</evidence>
<keyword evidence="8" id="KW-1185">Reference proteome</keyword>
<dbReference type="GO" id="GO:0008483">
    <property type="term" value="F:transaminase activity"/>
    <property type="evidence" value="ECO:0007669"/>
    <property type="project" value="UniProtKB-KW"/>
</dbReference>
<name>H7ELY9_9SPIR</name>
<sequence length="392" mass="44535">MKHDFDKITDRKNTFAIKYDLAAKRNKPADAVSLWVADMDFPSPPCVQEALAERARHGIFGYSRPDGRYYSALEKWFRTRHGFEFDEESVVNTPGVVFAIATAIKALTKEGDGVIIQKPVYYPFFNTISALNRRVVNNPLVFKYGRYEIDFDDFERKITDEGAKLFVFCSPHNPGGRVWTKEELLRLSEICLRHNVAVVSDEIHSDIVFEPNKHTVWSSLSEEAAENSIICTAPSKTFNLAGLQFSNIFIQNPEIRAAFQKEIDRTGYDEPSLMGIIAATSAYESGGEWFDEAKAYIKSNIDFAKSFIAARCPKIKVVEPEGTYLLWLDFRAFGELSDKEISERILRKAKVWLDAGRMFGTEGEKFQRINCATPRKILADALERICGEFARA</sequence>
<dbReference type="GO" id="GO:0047804">
    <property type="term" value="F:cysteine-S-conjugate beta-lyase activity"/>
    <property type="evidence" value="ECO:0007669"/>
    <property type="project" value="UniProtKB-EC"/>
</dbReference>
<dbReference type="InterPro" id="IPR015424">
    <property type="entry name" value="PyrdxlP-dep_Trfase"/>
</dbReference>
<evidence type="ECO:0000313" key="8">
    <source>
        <dbReference type="Proteomes" id="UP000003571"/>
    </source>
</evidence>
<feature type="domain" description="Aminotransferase class I/classII large" evidence="6">
    <location>
        <begin position="32"/>
        <end position="385"/>
    </location>
</feature>
<keyword evidence="7" id="KW-0032">Aminotransferase</keyword>
<dbReference type="InterPro" id="IPR051798">
    <property type="entry name" value="Class-II_PLP-Dep_Aminotrans"/>
</dbReference>
<evidence type="ECO:0000259" key="6">
    <source>
        <dbReference type="Pfam" id="PF00155"/>
    </source>
</evidence>
<dbReference type="InterPro" id="IPR027619">
    <property type="entry name" value="C-S_lyase_PatB-like"/>
</dbReference>
<comment type="similarity">
    <text evidence="5">Belongs to the class-II pyridoxal-phosphate-dependent aminotransferase family. MalY/PatB cystathionine beta-lyase subfamily.</text>
</comment>
<dbReference type="SUPFAM" id="SSF53383">
    <property type="entry name" value="PLP-dependent transferases"/>
    <property type="match status" value="1"/>
</dbReference>
<dbReference type="STRING" id="907348.TresaDRAFT_1289"/>
<evidence type="ECO:0000313" key="7">
    <source>
        <dbReference type="EMBL" id="EIC01397.1"/>
    </source>
</evidence>
<dbReference type="InterPro" id="IPR004839">
    <property type="entry name" value="Aminotransferase_I/II_large"/>
</dbReference>
<comment type="cofactor">
    <cofactor evidence="1">
        <name>pyridoxal 5'-phosphate</name>
        <dbReference type="ChEBI" id="CHEBI:597326"/>
    </cofactor>
</comment>
<dbReference type="EMBL" id="AGRW01000050">
    <property type="protein sequence ID" value="EIC01397.1"/>
    <property type="molecule type" value="Genomic_DNA"/>
</dbReference>
<dbReference type="GO" id="GO:0030170">
    <property type="term" value="F:pyridoxal phosphate binding"/>
    <property type="evidence" value="ECO:0007669"/>
    <property type="project" value="InterPro"/>
</dbReference>
<accession>H7ELY9</accession>
<dbReference type="Pfam" id="PF00155">
    <property type="entry name" value="Aminotran_1_2"/>
    <property type="match status" value="1"/>
</dbReference>
<dbReference type="AlphaFoldDB" id="H7ELY9"/>
<dbReference type="RefSeq" id="WP_002705125.1">
    <property type="nucleotide sequence ID" value="NZ_AGRW01000050.1"/>
</dbReference>
<dbReference type="Proteomes" id="UP000003571">
    <property type="component" value="Unassembled WGS sequence"/>
</dbReference>
<dbReference type="PANTHER" id="PTHR43525">
    <property type="entry name" value="PROTEIN MALY"/>
    <property type="match status" value="1"/>
</dbReference>
<dbReference type="PANTHER" id="PTHR43525:SF1">
    <property type="entry name" value="PROTEIN MALY"/>
    <property type="match status" value="1"/>
</dbReference>
<comment type="caution">
    <text evidence="7">The sequence shown here is derived from an EMBL/GenBank/DDBJ whole genome shotgun (WGS) entry which is preliminary data.</text>
</comment>
<evidence type="ECO:0000256" key="2">
    <source>
        <dbReference type="ARBA" id="ARBA00012224"/>
    </source>
</evidence>